<organism evidence="1 2">
    <name type="scientific">Haematococcus lacustris</name>
    <name type="common">Green alga</name>
    <name type="synonym">Haematococcus pluvialis</name>
    <dbReference type="NCBI Taxonomy" id="44745"/>
    <lineage>
        <taxon>Eukaryota</taxon>
        <taxon>Viridiplantae</taxon>
        <taxon>Chlorophyta</taxon>
        <taxon>core chlorophytes</taxon>
        <taxon>Chlorophyceae</taxon>
        <taxon>CS clade</taxon>
        <taxon>Chlamydomonadales</taxon>
        <taxon>Haematococcaceae</taxon>
        <taxon>Haematococcus</taxon>
    </lineage>
</organism>
<comment type="caution">
    <text evidence="1">The sequence shown here is derived from an EMBL/GenBank/DDBJ whole genome shotgun (WGS) entry which is preliminary data.</text>
</comment>
<accession>A0A6A0AEQ9</accession>
<reference evidence="1 2" key="1">
    <citation type="submission" date="2020-02" db="EMBL/GenBank/DDBJ databases">
        <title>Draft genome sequence of Haematococcus lacustris strain NIES-144.</title>
        <authorList>
            <person name="Morimoto D."/>
            <person name="Nakagawa S."/>
            <person name="Yoshida T."/>
            <person name="Sawayama S."/>
        </authorList>
    </citation>
    <scope>NUCLEOTIDE SEQUENCE [LARGE SCALE GENOMIC DNA]</scope>
    <source>
        <strain evidence="1 2">NIES-144</strain>
    </source>
</reference>
<name>A0A6A0AEQ9_HAELA</name>
<keyword evidence="2" id="KW-1185">Reference proteome</keyword>
<evidence type="ECO:0000313" key="1">
    <source>
        <dbReference type="EMBL" id="GFH31206.1"/>
    </source>
</evidence>
<dbReference type="EMBL" id="BLLF01005443">
    <property type="protein sequence ID" value="GFH31206.1"/>
    <property type="molecule type" value="Genomic_DNA"/>
</dbReference>
<dbReference type="Proteomes" id="UP000485058">
    <property type="component" value="Unassembled WGS sequence"/>
</dbReference>
<feature type="non-terminal residue" evidence="1">
    <location>
        <position position="1"/>
    </location>
</feature>
<evidence type="ECO:0000313" key="2">
    <source>
        <dbReference type="Proteomes" id="UP000485058"/>
    </source>
</evidence>
<sequence>KRGWLKFQLTGMGYQPSVLAELQPGGDLMELSMEDFQALAGDQGSRWQHTFMATGAWQLDSASHLVPARLVDMLDFMCMVLGMDVMQQVT</sequence>
<protein>
    <submittedName>
        <fullName evidence="1">Uncharacterized protein</fullName>
    </submittedName>
</protein>
<gene>
    <name evidence="1" type="ORF">HaLaN_30195</name>
</gene>
<dbReference type="AlphaFoldDB" id="A0A6A0AEQ9"/>
<proteinExistence type="predicted"/>